<evidence type="ECO:0000256" key="7">
    <source>
        <dbReference type="ARBA" id="ARBA00023125"/>
    </source>
</evidence>
<keyword evidence="5 10" id="KW-0460">Magnesium</keyword>
<dbReference type="HAMAP" id="MF_01470">
    <property type="entry name" value="Cas1"/>
    <property type="match status" value="1"/>
</dbReference>
<dbReference type="CDD" id="cd09634">
    <property type="entry name" value="Cas1_I-II-III"/>
    <property type="match status" value="1"/>
</dbReference>
<evidence type="ECO:0000256" key="9">
    <source>
        <dbReference type="ARBA" id="ARBA00038592"/>
    </source>
</evidence>
<keyword evidence="8 10" id="KW-0464">Manganese</keyword>
<evidence type="ECO:0000256" key="8">
    <source>
        <dbReference type="ARBA" id="ARBA00023211"/>
    </source>
</evidence>
<comment type="function">
    <text evidence="10">CRISPR (clustered regularly interspaced short palindromic repeat), is an adaptive immune system that provides protection against mobile genetic elements (viruses, transposable elements and conjugative plasmids). CRISPR clusters contain spacers, sequences complementary to antecedent mobile elements, and target invading nucleic acids. CRISPR clusters are transcribed and processed into CRISPR RNA (crRNA). Acts as a dsDNA endonuclease. Involved in the integration of spacer DNA into the CRISPR cassette.</text>
</comment>
<dbReference type="Pfam" id="PF01867">
    <property type="entry name" value="Cas_Cas1"/>
    <property type="match status" value="1"/>
</dbReference>
<sequence>MATLLLDRADLEVRIADGALALYENGTRSQTVPLRLIDRVVIQGARTKLDTAVLLKLAEAGAATLLLSPRAGRQVAIVLGPAHNDAAVRLAQAQRTMDDTFCDDWARRLVVAKLRRQHRLLTRAEARRPDVRKPLFNARKGIADALAQAAEPGTACARLRGLEGSAARAYFHGYTALFAPELDFTGRNRRPPRDPVNACLSLAYTLLHFEAVRTAHAAGLDPLLGFYHRPAFGRESLACDLIEPLRPAVDDWIWRQFNTAQLRPEHFGTDKGACLIGKAGRGHFYAGWEQFAPLPRRWLRQRCARLAAQLRAQGEPWLEHFEDDEDF</sequence>
<evidence type="ECO:0000256" key="3">
    <source>
        <dbReference type="ARBA" id="ARBA00022759"/>
    </source>
</evidence>
<accession>N6ZT39</accession>
<evidence type="ECO:0000256" key="6">
    <source>
        <dbReference type="ARBA" id="ARBA00023118"/>
    </source>
</evidence>
<name>N6ZT39_9RHOO</name>
<keyword evidence="4 10" id="KW-0378">Hydrolase</keyword>
<organism evidence="11 12">
    <name type="scientific">Thauera phenylacetica B4P</name>
    <dbReference type="NCBI Taxonomy" id="1234382"/>
    <lineage>
        <taxon>Bacteria</taxon>
        <taxon>Pseudomonadati</taxon>
        <taxon>Pseudomonadota</taxon>
        <taxon>Betaproteobacteria</taxon>
        <taxon>Rhodocyclales</taxon>
        <taxon>Zoogloeaceae</taxon>
        <taxon>Thauera</taxon>
    </lineage>
</organism>
<feature type="binding site" evidence="10">
    <location>
        <position position="243"/>
    </location>
    <ligand>
        <name>Mn(2+)</name>
        <dbReference type="ChEBI" id="CHEBI:29035"/>
    </ligand>
</feature>
<dbReference type="InterPro" id="IPR042206">
    <property type="entry name" value="CRISPR-assoc_Cas1_C"/>
</dbReference>
<keyword evidence="6 10" id="KW-0051">Antiviral defense</keyword>
<dbReference type="NCBIfam" id="TIGR00287">
    <property type="entry name" value="cas1"/>
    <property type="match status" value="1"/>
</dbReference>
<keyword evidence="7 10" id="KW-0238">DNA-binding</keyword>
<evidence type="ECO:0000256" key="1">
    <source>
        <dbReference type="ARBA" id="ARBA00022722"/>
    </source>
</evidence>
<dbReference type="OrthoDB" id="9803119at2"/>
<comment type="caution">
    <text evidence="11">The sequence shown here is derived from an EMBL/GenBank/DDBJ whole genome shotgun (WGS) entry which is preliminary data.</text>
</comment>
<dbReference type="AlphaFoldDB" id="N6ZT39"/>
<dbReference type="EC" id="3.1.-.-" evidence="10"/>
<gene>
    <name evidence="10" type="primary">cas1</name>
    <name evidence="11" type="ORF">C667_07711</name>
</gene>
<comment type="similarity">
    <text evidence="10">Belongs to the CRISPR-associated endonuclease Cas1 family.</text>
</comment>
<evidence type="ECO:0000313" key="12">
    <source>
        <dbReference type="Proteomes" id="UP000013047"/>
    </source>
</evidence>
<dbReference type="GO" id="GO:0051607">
    <property type="term" value="P:defense response to virus"/>
    <property type="evidence" value="ECO:0007669"/>
    <property type="project" value="UniProtKB-UniRule"/>
</dbReference>
<dbReference type="RefSeq" id="WP_004359743.1">
    <property type="nucleotide sequence ID" value="NZ_AMXF01000037.1"/>
</dbReference>
<reference evidence="11 12" key="1">
    <citation type="submission" date="2012-09" db="EMBL/GenBank/DDBJ databases">
        <title>Draft Genome Sequences of 6 Strains from Genus Thauera.</title>
        <authorList>
            <person name="Liu B."/>
            <person name="Shapleigh J.P."/>
            <person name="Frostegard A.H."/>
        </authorList>
    </citation>
    <scope>NUCLEOTIDE SEQUENCE [LARGE SCALE GENOMIC DNA]</scope>
    <source>
        <strain evidence="11 12">B4P</strain>
    </source>
</reference>
<dbReference type="PANTHER" id="PTHR34353">
    <property type="entry name" value="CRISPR-ASSOCIATED ENDONUCLEASE CAS1 1"/>
    <property type="match status" value="1"/>
</dbReference>
<dbReference type="GO" id="GO:0043571">
    <property type="term" value="P:maintenance of CRISPR repeat elements"/>
    <property type="evidence" value="ECO:0007669"/>
    <property type="project" value="UniProtKB-UniRule"/>
</dbReference>
<dbReference type="GO" id="GO:0003677">
    <property type="term" value="F:DNA binding"/>
    <property type="evidence" value="ECO:0007669"/>
    <property type="project" value="UniProtKB-KW"/>
</dbReference>
<protein>
    <recommendedName>
        <fullName evidence="10">CRISPR-associated endonuclease Cas1</fullName>
        <ecNumber evidence="10">3.1.-.-</ecNumber>
    </recommendedName>
</protein>
<evidence type="ECO:0000256" key="10">
    <source>
        <dbReference type="HAMAP-Rule" id="MF_01470"/>
    </source>
</evidence>
<comment type="subunit">
    <text evidence="9 10">Homodimer, forms a heterotetramer with a Cas2 homodimer.</text>
</comment>
<dbReference type="PANTHER" id="PTHR34353:SF2">
    <property type="entry name" value="CRISPR-ASSOCIATED ENDONUCLEASE CAS1 1"/>
    <property type="match status" value="1"/>
</dbReference>
<feature type="binding site" evidence="10">
    <location>
        <position position="228"/>
    </location>
    <ligand>
        <name>Mn(2+)</name>
        <dbReference type="ChEBI" id="CHEBI:29035"/>
    </ligand>
</feature>
<dbReference type="GO" id="GO:0046872">
    <property type="term" value="F:metal ion binding"/>
    <property type="evidence" value="ECO:0007669"/>
    <property type="project" value="UniProtKB-UniRule"/>
</dbReference>
<evidence type="ECO:0000313" key="11">
    <source>
        <dbReference type="EMBL" id="ENO97662.1"/>
    </source>
</evidence>
<keyword evidence="3 10" id="KW-0255">Endonuclease</keyword>
<evidence type="ECO:0000256" key="2">
    <source>
        <dbReference type="ARBA" id="ARBA00022723"/>
    </source>
</evidence>
<evidence type="ECO:0000256" key="4">
    <source>
        <dbReference type="ARBA" id="ARBA00022801"/>
    </source>
</evidence>
<dbReference type="Gene3D" id="1.20.120.920">
    <property type="entry name" value="CRISPR-associated endonuclease Cas1, C-terminal domain"/>
    <property type="match status" value="1"/>
</dbReference>
<dbReference type="GO" id="GO:0004519">
    <property type="term" value="F:endonuclease activity"/>
    <property type="evidence" value="ECO:0007669"/>
    <property type="project" value="UniProtKB-UniRule"/>
</dbReference>
<dbReference type="EMBL" id="AMXF01000037">
    <property type="protein sequence ID" value="ENO97662.1"/>
    <property type="molecule type" value="Genomic_DNA"/>
</dbReference>
<keyword evidence="12" id="KW-1185">Reference proteome</keyword>
<dbReference type="GO" id="GO:0016787">
    <property type="term" value="F:hydrolase activity"/>
    <property type="evidence" value="ECO:0007669"/>
    <property type="project" value="UniProtKB-KW"/>
</dbReference>
<dbReference type="InterPro" id="IPR050646">
    <property type="entry name" value="Cas1"/>
</dbReference>
<feature type="binding site" evidence="10">
    <location>
        <position position="163"/>
    </location>
    <ligand>
        <name>Mn(2+)</name>
        <dbReference type="ChEBI" id="CHEBI:29035"/>
    </ligand>
</feature>
<dbReference type="InterPro" id="IPR002729">
    <property type="entry name" value="CRISPR-assoc_Cas1"/>
</dbReference>
<evidence type="ECO:0000256" key="5">
    <source>
        <dbReference type="ARBA" id="ARBA00022842"/>
    </source>
</evidence>
<proteinExistence type="inferred from homology"/>
<dbReference type="Proteomes" id="UP000013047">
    <property type="component" value="Unassembled WGS sequence"/>
</dbReference>
<keyword evidence="2 10" id="KW-0479">Metal-binding</keyword>
<comment type="cofactor">
    <cofactor evidence="10">
        <name>Mg(2+)</name>
        <dbReference type="ChEBI" id="CHEBI:18420"/>
    </cofactor>
    <cofactor evidence="10">
        <name>Mn(2+)</name>
        <dbReference type="ChEBI" id="CHEBI:29035"/>
    </cofactor>
</comment>
<keyword evidence="1 10" id="KW-0540">Nuclease</keyword>